<keyword evidence="2" id="KW-1185">Reference proteome</keyword>
<organism evidence="1 2">
    <name type="scientific">Cristinia sonorae</name>
    <dbReference type="NCBI Taxonomy" id="1940300"/>
    <lineage>
        <taxon>Eukaryota</taxon>
        <taxon>Fungi</taxon>
        <taxon>Dikarya</taxon>
        <taxon>Basidiomycota</taxon>
        <taxon>Agaricomycotina</taxon>
        <taxon>Agaricomycetes</taxon>
        <taxon>Agaricomycetidae</taxon>
        <taxon>Agaricales</taxon>
        <taxon>Pleurotineae</taxon>
        <taxon>Stephanosporaceae</taxon>
        <taxon>Cristinia</taxon>
    </lineage>
</organism>
<evidence type="ECO:0000313" key="1">
    <source>
        <dbReference type="EMBL" id="KAH8078422.1"/>
    </source>
</evidence>
<comment type="caution">
    <text evidence="1">The sequence shown here is derived from an EMBL/GenBank/DDBJ whole genome shotgun (WGS) entry which is preliminary data.</text>
</comment>
<dbReference type="Proteomes" id="UP000813824">
    <property type="component" value="Unassembled WGS sequence"/>
</dbReference>
<reference evidence="1" key="1">
    <citation type="journal article" date="2021" name="New Phytol.">
        <title>Evolutionary innovations through gain and loss of genes in the ectomycorrhizal Boletales.</title>
        <authorList>
            <person name="Wu G."/>
            <person name="Miyauchi S."/>
            <person name="Morin E."/>
            <person name="Kuo A."/>
            <person name="Drula E."/>
            <person name="Varga T."/>
            <person name="Kohler A."/>
            <person name="Feng B."/>
            <person name="Cao Y."/>
            <person name="Lipzen A."/>
            <person name="Daum C."/>
            <person name="Hundley H."/>
            <person name="Pangilinan J."/>
            <person name="Johnson J."/>
            <person name="Barry K."/>
            <person name="LaButti K."/>
            <person name="Ng V."/>
            <person name="Ahrendt S."/>
            <person name="Min B."/>
            <person name="Choi I.G."/>
            <person name="Park H."/>
            <person name="Plett J.M."/>
            <person name="Magnuson J."/>
            <person name="Spatafora J.W."/>
            <person name="Nagy L.G."/>
            <person name="Henrissat B."/>
            <person name="Grigoriev I.V."/>
            <person name="Yang Z.L."/>
            <person name="Xu J."/>
            <person name="Martin F.M."/>
        </authorList>
    </citation>
    <scope>NUCLEOTIDE SEQUENCE</scope>
    <source>
        <strain evidence="1">KKN 215</strain>
    </source>
</reference>
<gene>
    <name evidence="1" type="ORF">BXZ70DRAFT_662616</name>
</gene>
<dbReference type="EMBL" id="JAEVFJ010000059">
    <property type="protein sequence ID" value="KAH8078422.1"/>
    <property type="molecule type" value="Genomic_DNA"/>
</dbReference>
<name>A0A8K0XKI4_9AGAR</name>
<accession>A0A8K0XKI4</accession>
<evidence type="ECO:0000313" key="2">
    <source>
        <dbReference type="Proteomes" id="UP000813824"/>
    </source>
</evidence>
<proteinExistence type="predicted"/>
<protein>
    <submittedName>
        <fullName evidence="1">Uncharacterized protein</fullName>
    </submittedName>
</protein>
<dbReference type="AlphaFoldDB" id="A0A8K0XKI4"/>
<sequence length="254" mass="28413">MQRDRAQKEAAYKVMEPHLPLMVKTAASPHPAVRRLSRRTRSKWLSHALLVQLSLGPCLHTFTVMCVSLPDLAVNVYHPAFIPRTLDETKKTLFARPSTCLIQLFISSLCTFPILPSSLNLNPNLRFTEDLDRFSQISLSLSLRGEHTRMFCTFPSVFLPSATFTSRFVVPGQIPKPTASRTLSPRFRRIVRVGIVGPHTHVVFFSVEHAPPTEPQDQHVHSSPRCLGPSFHPPTPFKSLSTIGLGWFGGFGPL</sequence>